<evidence type="ECO:0000256" key="5">
    <source>
        <dbReference type="ARBA" id="ARBA00022475"/>
    </source>
</evidence>
<dbReference type="HAMAP" id="MF_01810">
    <property type="entry name" value="YidC_type1"/>
    <property type="match status" value="1"/>
</dbReference>
<dbReference type="PANTHER" id="PTHR12428">
    <property type="entry name" value="OXA1"/>
    <property type="match status" value="1"/>
</dbReference>
<accession>A0A318SLE4</accession>
<dbReference type="Pfam" id="PF02096">
    <property type="entry name" value="60KD_IMP"/>
    <property type="match status" value="1"/>
</dbReference>
<feature type="compositionally biased region" description="Low complexity" evidence="14">
    <location>
        <begin position="491"/>
        <end position="508"/>
    </location>
</feature>
<protein>
    <recommendedName>
        <fullName evidence="3 13">Membrane protein insertase YidC</fullName>
    </recommendedName>
    <alternativeName>
        <fullName evidence="12 13">Foldase YidC</fullName>
    </alternativeName>
    <alternativeName>
        <fullName evidence="11 13">Membrane integrase YidC</fullName>
    </alternativeName>
    <alternativeName>
        <fullName evidence="13">Membrane protein YidC</fullName>
    </alternativeName>
</protein>
<dbReference type="PANTHER" id="PTHR12428:SF65">
    <property type="entry name" value="CYTOCHROME C OXIDASE ASSEMBLY PROTEIN COX18, MITOCHONDRIAL"/>
    <property type="match status" value="1"/>
</dbReference>
<comment type="subcellular location">
    <subcellularLocation>
        <location evidence="1">Cell inner membrane</location>
        <topology evidence="1">Multi-pass membrane protein</topology>
    </subcellularLocation>
    <subcellularLocation>
        <location evidence="13">Cell membrane</location>
        <topology evidence="13">Multi-pass membrane protein</topology>
    </subcellularLocation>
</comment>
<dbReference type="GO" id="GO:0015031">
    <property type="term" value="P:protein transport"/>
    <property type="evidence" value="ECO:0007669"/>
    <property type="project" value="UniProtKB-KW"/>
</dbReference>
<evidence type="ECO:0000256" key="13">
    <source>
        <dbReference type="HAMAP-Rule" id="MF_01810"/>
    </source>
</evidence>
<dbReference type="AlphaFoldDB" id="A0A318SLE4"/>
<feature type="domain" description="Membrane insertase YidC/Oxa/ALB C-terminal" evidence="16">
    <location>
        <begin position="303"/>
        <end position="476"/>
    </location>
</feature>
<comment type="similarity">
    <text evidence="2 13">Belongs to the OXA1/ALB3/YidC family. Type 1 subfamily.</text>
</comment>
<dbReference type="InterPro" id="IPR019998">
    <property type="entry name" value="Membr_insert_YidC"/>
</dbReference>
<dbReference type="RefSeq" id="WP_110885691.1">
    <property type="nucleotide sequence ID" value="NZ_QJSX01000003.1"/>
</dbReference>
<evidence type="ECO:0000259" key="16">
    <source>
        <dbReference type="Pfam" id="PF02096"/>
    </source>
</evidence>
<dbReference type="NCBIfam" id="TIGR03592">
    <property type="entry name" value="yidC_oxa1_cterm"/>
    <property type="match status" value="1"/>
</dbReference>
<evidence type="ECO:0000256" key="10">
    <source>
        <dbReference type="ARBA" id="ARBA00023186"/>
    </source>
</evidence>
<evidence type="ECO:0000256" key="8">
    <source>
        <dbReference type="ARBA" id="ARBA00022989"/>
    </source>
</evidence>
<keyword evidence="18" id="KW-1185">Reference proteome</keyword>
<keyword evidence="6 13" id="KW-0812">Transmembrane</keyword>
<dbReference type="OrthoDB" id="9780552at2"/>
<dbReference type="GO" id="GO:0005886">
    <property type="term" value="C:plasma membrane"/>
    <property type="evidence" value="ECO:0007669"/>
    <property type="project" value="UniProtKB-SubCell"/>
</dbReference>
<keyword evidence="5 13" id="KW-1003">Cell membrane</keyword>
<keyword evidence="10 13" id="KW-0143">Chaperone</keyword>
<sequence>MKRFLLPLLAAIGLGTASANVNPEWIKADFNGDGRQDVIATTNLKDVVFNDRGEIIFYHVKATAGTRFIQAKGEGQNTTYDFNRLKSQVNLVRSGSGLQVVLPGNTAKPSTVQPPRVGKNAKGQLTATFNYQQGDVSVTKSVVLQPRQFGFDVETNVTGADRYDLNFSGLARNNNPSTKAVQQGAADVRTSGSVDNVRYAALQEAINPFFDPQSQFKTALIVRPIGDTRFGATLQGGENARLTLTGLTGNARLEVYGGKNELIRLYKEDFLREPGLFRPNVFGDLSLLIAQLMDILYRFVGNWGLVIVAITVLIRLAIWPIMQNQMRYTTKLQFVQPELQKINEKYADDQQKRMEATMALYKEHNVNPAGCLPVFIQIPILAVLWNTMRNFEFNSGLFWLPDLSIPDPLYILAVLYVAANLLSIYIGTRKAPQMFKQQAFIYVIFAYFAITFPAGVTLYWILSSLVGIVQQILINRQMERTMASLNVSRVAPAGGPSVSPSAPKSSKPLPNANQGGQAKNKRQKE</sequence>
<dbReference type="PRINTS" id="PR01900">
    <property type="entry name" value="YIDCPROTEIN"/>
</dbReference>
<keyword evidence="8 13" id="KW-1133">Transmembrane helix</keyword>
<name>A0A318SLE4_9DEIO</name>
<dbReference type="InterPro" id="IPR028055">
    <property type="entry name" value="YidC/Oxa/ALB_C"/>
</dbReference>
<organism evidence="17 18">
    <name type="scientific">Deinococcus yavapaiensis KR-236</name>
    <dbReference type="NCBI Taxonomy" id="694435"/>
    <lineage>
        <taxon>Bacteria</taxon>
        <taxon>Thermotogati</taxon>
        <taxon>Deinococcota</taxon>
        <taxon>Deinococci</taxon>
        <taxon>Deinococcales</taxon>
        <taxon>Deinococcaceae</taxon>
        <taxon>Deinococcus</taxon>
    </lineage>
</organism>
<evidence type="ECO:0000256" key="6">
    <source>
        <dbReference type="ARBA" id="ARBA00022692"/>
    </source>
</evidence>
<keyword evidence="7 13" id="KW-0653">Protein transport</keyword>
<dbReference type="Proteomes" id="UP000248326">
    <property type="component" value="Unassembled WGS sequence"/>
</dbReference>
<dbReference type="EMBL" id="QJSX01000003">
    <property type="protein sequence ID" value="PYE55339.1"/>
    <property type="molecule type" value="Genomic_DNA"/>
</dbReference>
<keyword evidence="9 13" id="KW-0472">Membrane</keyword>
<keyword evidence="15" id="KW-0732">Signal</keyword>
<feature type="transmembrane region" description="Helical" evidence="13">
    <location>
        <begin position="369"/>
        <end position="388"/>
    </location>
</feature>
<evidence type="ECO:0000256" key="3">
    <source>
        <dbReference type="ARBA" id="ARBA00015325"/>
    </source>
</evidence>
<dbReference type="PRINTS" id="PR00701">
    <property type="entry name" value="60KDINNERMP"/>
</dbReference>
<comment type="subunit">
    <text evidence="13">Interacts with the Sec translocase complex via SecD. Specifically interacts with transmembrane segments of nascent integral membrane proteins during membrane integration.</text>
</comment>
<evidence type="ECO:0000256" key="14">
    <source>
        <dbReference type="SAM" id="MobiDB-lite"/>
    </source>
</evidence>
<gene>
    <name evidence="13" type="primary">yidC</name>
    <name evidence="17" type="ORF">DES52_103172</name>
</gene>
<comment type="caution">
    <text evidence="17">The sequence shown here is derived from an EMBL/GenBank/DDBJ whole genome shotgun (WGS) entry which is preliminary data.</text>
</comment>
<evidence type="ECO:0000313" key="18">
    <source>
        <dbReference type="Proteomes" id="UP000248326"/>
    </source>
</evidence>
<evidence type="ECO:0000256" key="12">
    <source>
        <dbReference type="ARBA" id="ARBA00033342"/>
    </source>
</evidence>
<evidence type="ECO:0000256" key="9">
    <source>
        <dbReference type="ARBA" id="ARBA00023136"/>
    </source>
</evidence>
<evidence type="ECO:0000256" key="2">
    <source>
        <dbReference type="ARBA" id="ARBA00010527"/>
    </source>
</evidence>
<feature type="transmembrane region" description="Helical" evidence="13">
    <location>
        <begin position="439"/>
        <end position="462"/>
    </location>
</feature>
<evidence type="ECO:0000256" key="7">
    <source>
        <dbReference type="ARBA" id="ARBA00022927"/>
    </source>
</evidence>
<reference evidence="17 18" key="1">
    <citation type="submission" date="2018-06" db="EMBL/GenBank/DDBJ databases">
        <title>Genomic Encyclopedia of Type Strains, Phase IV (KMG-IV): sequencing the most valuable type-strain genomes for metagenomic binning, comparative biology and taxonomic classification.</title>
        <authorList>
            <person name="Goeker M."/>
        </authorList>
    </citation>
    <scope>NUCLEOTIDE SEQUENCE [LARGE SCALE GENOMIC DNA]</scope>
    <source>
        <strain evidence="17 18">DSM 18048</strain>
    </source>
</reference>
<proteinExistence type="inferred from homology"/>
<feature type="signal peptide" evidence="15">
    <location>
        <begin position="1"/>
        <end position="19"/>
    </location>
</feature>
<evidence type="ECO:0000256" key="1">
    <source>
        <dbReference type="ARBA" id="ARBA00004429"/>
    </source>
</evidence>
<keyword evidence="4 13" id="KW-0813">Transport</keyword>
<dbReference type="GO" id="GO:0051205">
    <property type="term" value="P:protein insertion into membrane"/>
    <property type="evidence" value="ECO:0007669"/>
    <property type="project" value="TreeGrafter"/>
</dbReference>
<comment type="function">
    <text evidence="13">Required for the insertion and/or proper folding and/or complex formation of integral membrane proteins into the membrane. Involved in integration of membrane proteins that insert both dependently and independently of the Sec translocase complex, as well as at least some lipoproteins. Aids folding of multispanning membrane proteins.</text>
</comment>
<feature type="transmembrane region" description="Helical" evidence="13">
    <location>
        <begin position="295"/>
        <end position="318"/>
    </location>
</feature>
<dbReference type="GO" id="GO:0032977">
    <property type="term" value="F:membrane insertase activity"/>
    <property type="evidence" value="ECO:0007669"/>
    <property type="project" value="InterPro"/>
</dbReference>
<dbReference type="InterPro" id="IPR001708">
    <property type="entry name" value="YidC/ALB3/OXA1/COX18"/>
</dbReference>
<feature type="transmembrane region" description="Helical" evidence="13">
    <location>
        <begin position="408"/>
        <end position="427"/>
    </location>
</feature>
<dbReference type="InterPro" id="IPR047196">
    <property type="entry name" value="YidC_ALB_C"/>
</dbReference>
<evidence type="ECO:0000256" key="15">
    <source>
        <dbReference type="SAM" id="SignalP"/>
    </source>
</evidence>
<evidence type="ECO:0000256" key="11">
    <source>
        <dbReference type="ARBA" id="ARBA00033245"/>
    </source>
</evidence>
<evidence type="ECO:0000313" key="17">
    <source>
        <dbReference type="EMBL" id="PYE55339.1"/>
    </source>
</evidence>
<feature type="chain" id="PRO_5016359456" description="Membrane protein insertase YidC" evidence="15">
    <location>
        <begin position="20"/>
        <end position="525"/>
    </location>
</feature>
<dbReference type="CDD" id="cd20070">
    <property type="entry name" value="5TM_YidC_Alb3"/>
    <property type="match status" value="1"/>
</dbReference>
<evidence type="ECO:0000256" key="4">
    <source>
        <dbReference type="ARBA" id="ARBA00022448"/>
    </source>
</evidence>
<feature type="region of interest" description="Disordered" evidence="14">
    <location>
        <begin position="491"/>
        <end position="525"/>
    </location>
</feature>